<dbReference type="AlphaFoldDB" id="A0A226EWP8"/>
<evidence type="ECO:0000313" key="2">
    <source>
        <dbReference type="EMBL" id="OXA62022.1"/>
    </source>
</evidence>
<sequence>MQISEAISQSEEVTYIEKKGAERRKVKKVGEAERRLKRRIRRGKDFLLLNRLHPEIHTPHAQRGNRPEREVAIGQDGGQRNTQMTESARPPNGKSAQSGKPTAVDDGEVKYPSANSSSLKTEKSRSCKTCLRLLTSTPTPTSTIDGEIAQNSCPPSPLVGAVGMQGFCAASPFMTSAGIQSTLPTTSMRTKVVALFAKRRKHQKKDLTDYLLVHLSREEQAERCVERWEIISVQTSDAVGPSLLC</sequence>
<name>A0A226EWP8_FOLCA</name>
<reference evidence="2 3" key="1">
    <citation type="submission" date="2015-12" db="EMBL/GenBank/DDBJ databases">
        <title>The genome of Folsomia candida.</title>
        <authorList>
            <person name="Faddeeva A."/>
            <person name="Derks M.F."/>
            <person name="Anvar Y."/>
            <person name="Smit S."/>
            <person name="Van Straalen N."/>
            <person name="Roelofs D."/>
        </authorList>
    </citation>
    <scope>NUCLEOTIDE SEQUENCE [LARGE SCALE GENOMIC DNA]</scope>
    <source>
        <strain evidence="2 3">VU population</strain>
        <tissue evidence="2">Whole body</tissue>
    </source>
</reference>
<evidence type="ECO:0000313" key="3">
    <source>
        <dbReference type="Proteomes" id="UP000198287"/>
    </source>
</evidence>
<accession>A0A226EWP8</accession>
<dbReference type="Proteomes" id="UP000198287">
    <property type="component" value="Unassembled WGS sequence"/>
</dbReference>
<comment type="caution">
    <text evidence="2">The sequence shown here is derived from an EMBL/GenBank/DDBJ whole genome shotgun (WGS) entry which is preliminary data.</text>
</comment>
<protein>
    <submittedName>
        <fullName evidence="2">Uncharacterized protein</fullName>
    </submittedName>
</protein>
<feature type="region of interest" description="Disordered" evidence="1">
    <location>
        <begin position="74"/>
        <end position="122"/>
    </location>
</feature>
<gene>
    <name evidence="2" type="ORF">Fcan01_03807</name>
</gene>
<keyword evidence="3" id="KW-1185">Reference proteome</keyword>
<organism evidence="2 3">
    <name type="scientific">Folsomia candida</name>
    <name type="common">Springtail</name>
    <dbReference type="NCBI Taxonomy" id="158441"/>
    <lineage>
        <taxon>Eukaryota</taxon>
        <taxon>Metazoa</taxon>
        <taxon>Ecdysozoa</taxon>
        <taxon>Arthropoda</taxon>
        <taxon>Hexapoda</taxon>
        <taxon>Collembola</taxon>
        <taxon>Entomobryomorpha</taxon>
        <taxon>Isotomoidea</taxon>
        <taxon>Isotomidae</taxon>
        <taxon>Proisotominae</taxon>
        <taxon>Folsomia</taxon>
    </lineage>
</organism>
<dbReference type="EMBL" id="LNIX01000001">
    <property type="protein sequence ID" value="OXA62022.1"/>
    <property type="molecule type" value="Genomic_DNA"/>
</dbReference>
<proteinExistence type="predicted"/>
<evidence type="ECO:0000256" key="1">
    <source>
        <dbReference type="SAM" id="MobiDB-lite"/>
    </source>
</evidence>